<keyword evidence="5" id="KW-1185">Reference proteome</keyword>
<evidence type="ECO:0000256" key="3">
    <source>
        <dbReference type="SAM" id="MobiDB-lite"/>
    </source>
</evidence>
<name>A0A9P7Y5D6_9FUNG</name>
<gene>
    <name evidence="4" type="primary">DCTN2</name>
    <name evidence="4" type="ORF">KI688_000404</name>
</gene>
<sequence>MSSKYSTLPDIVRASSKKTGAGQAKDAHTRCKEADIKRLKHRDTQPDVYETADDTGDRGPQVQGMDGKDYESDEEREGIDRSAVSVKNAAARFKDCVVDNSSADFSDRLNRRKKAMYRTFVRRPNLESSEYEILPKEMILQETPVQKLRRLMYEVKELGQEAELNEKQGTELAGGEISHKDLLSHVKSLEHDLSEIGQTLGDGSNAGVLSNEGLIKQTDTGKRLLQQLQAMKHLAASSPDAEIQDSSAPKAPAESGDGKTVTYELYYSPDHARLHTATKTAELAERLAVLERAIGSTQMQSGGSLVVTVEKLEQHIGILVQPRQLEQLSRRLKVVTAELERVQELQAKDATATGITADAENKINALFELVDKIDPLVSLAPVLVTRLKGLKGLHSEAAVFSDSIKMISNEQTKISEELKGLDTVSTKLQESLTENDAAIQKNIEVIDGRITDLVERIQRLGA</sequence>
<accession>A0A9P7Y5D6</accession>
<dbReference type="Pfam" id="PF04912">
    <property type="entry name" value="Dynamitin"/>
    <property type="match status" value="1"/>
</dbReference>
<comment type="caution">
    <text evidence="4">The sequence shown here is derived from an EMBL/GenBank/DDBJ whole genome shotgun (WGS) entry which is preliminary data.</text>
</comment>
<evidence type="ECO:0000313" key="4">
    <source>
        <dbReference type="EMBL" id="KAG9072633.1"/>
    </source>
</evidence>
<evidence type="ECO:0000256" key="1">
    <source>
        <dbReference type="ARBA" id="ARBA00004496"/>
    </source>
</evidence>
<comment type="subcellular location">
    <subcellularLocation>
        <location evidence="1">Cytoplasm</location>
    </subcellularLocation>
</comment>
<dbReference type="AlphaFoldDB" id="A0A9P7Y5D6"/>
<reference evidence="4" key="1">
    <citation type="submission" date="2021-06" db="EMBL/GenBank/DDBJ databases">
        <title>Genome Sequence of Mortierella hyaline Strain SCG-10, a Cold-Adapted, Nitrate-Reducing Fungus Isolated from Soil in Minnesota, USA.</title>
        <authorList>
            <person name="Aldossari N."/>
        </authorList>
    </citation>
    <scope>NUCLEOTIDE SEQUENCE</scope>
    <source>
        <strain evidence="4">SCG-10</strain>
    </source>
</reference>
<feature type="region of interest" description="Disordered" evidence="3">
    <location>
        <begin position="1"/>
        <end position="82"/>
    </location>
</feature>
<feature type="compositionally biased region" description="Basic and acidic residues" evidence="3">
    <location>
        <begin position="25"/>
        <end position="45"/>
    </location>
</feature>
<dbReference type="InterPro" id="IPR028133">
    <property type="entry name" value="Dynamitin"/>
</dbReference>
<dbReference type="GO" id="GO:0007017">
    <property type="term" value="P:microtubule-based process"/>
    <property type="evidence" value="ECO:0007669"/>
    <property type="project" value="InterPro"/>
</dbReference>
<dbReference type="PANTHER" id="PTHR15346">
    <property type="entry name" value="DYNACTIN SUBUNIT"/>
    <property type="match status" value="1"/>
</dbReference>
<feature type="region of interest" description="Disordered" evidence="3">
    <location>
        <begin position="235"/>
        <end position="257"/>
    </location>
</feature>
<dbReference type="GO" id="GO:0005737">
    <property type="term" value="C:cytoplasm"/>
    <property type="evidence" value="ECO:0007669"/>
    <property type="project" value="UniProtKB-SubCell"/>
</dbReference>
<evidence type="ECO:0000313" key="5">
    <source>
        <dbReference type="Proteomes" id="UP000707451"/>
    </source>
</evidence>
<protein>
    <submittedName>
        <fullName evidence="4">Dynactin subunit 2</fullName>
    </submittedName>
</protein>
<organism evidence="4 5">
    <name type="scientific">Linnemannia hyalina</name>
    <dbReference type="NCBI Taxonomy" id="64524"/>
    <lineage>
        <taxon>Eukaryota</taxon>
        <taxon>Fungi</taxon>
        <taxon>Fungi incertae sedis</taxon>
        <taxon>Mucoromycota</taxon>
        <taxon>Mortierellomycotina</taxon>
        <taxon>Mortierellomycetes</taxon>
        <taxon>Mortierellales</taxon>
        <taxon>Mortierellaceae</taxon>
        <taxon>Linnemannia</taxon>
    </lineage>
</organism>
<evidence type="ECO:0000256" key="2">
    <source>
        <dbReference type="ARBA" id="ARBA00022490"/>
    </source>
</evidence>
<dbReference type="EMBL" id="JAHRHY010000001">
    <property type="protein sequence ID" value="KAG9072633.1"/>
    <property type="molecule type" value="Genomic_DNA"/>
</dbReference>
<dbReference type="OrthoDB" id="4977at2759"/>
<dbReference type="Proteomes" id="UP000707451">
    <property type="component" value="Unassembled WGS sequence"/>
</dbReference>
<keyword evidence="2" id="KW-0963">Cytoplasm</keyword>
<dbReference type="GO" id="GO:0005869">
    <property type="term" value="C:dynactin complex"/>
    <property type="evidence" value="ECO:0007669"/>
    <property type="project" value="InterPro"/>
</dbReference>
<proteinExistence type="predicted"/>